<evidence type="ECO:0000313" key="5">
    <source>
        <dbReference type="Proteomes" id="UP000055060"/>
    </source>
</evidence>
<reference evidence="4" key="1">
    <citation type="submission" date="2015-07" db="EMBL/GenBank/DDBJ databases">
        <title>Draft Genome Sequences of Anaerolinea thermolimosa IMO-1, Bellilinea caldifistulae GOMI-1, Leptolinea tardivitalis YMTK-2, Levilinea saccharolytica KIBI-1,Longilinea arvoryzae KOME-1, Previously Described as Members of the Anaerolineaceae (Chloroflexi).</title>
        <authorList>
            <person name="Sekiguchi Y."/>
            <person name="Ohashi A."/>
            <person name="Matsuura N."/>
            <person name="Tourlousse M.D."/>
        </authorList>
    </citation>
    <scope>NUCLEOTIDE SEQUENCE [LARGE SCALE GENOMIC DNA]</scope>
    <source>
        <strain evidence="4">KOME-1</strain>
    </source>
</reference>
<dbReference type="Pfam" id="PF00571">
    <property type="entry name" value="CBS"/>
    <property type="match status" value="2"/>
</dbReference>
<dbReference type="InterPro" id="IPR000644">
    <property type="entry name" value="CBS_dom"/>
</dbReference>
<dbReference type="SMART" id="SM00116">
    <property type="entry name" value="CBS"/>
    <property type="match status" value="2"/>
</dbReference>
<dbReference type="PROSITE" id="PS51371">
    <property type="entry name" value="CBS"/>
    <property type="match status" value="2"/>
</dbReference>
<evidence type="ECO:0000313" key="4">
    <source>
        <dbReference type="EMBL" id="GAP13896.1"/>
    </source>
</evidence>
<dbReference type="InterPro" id="IPR044725">
    <property type="entry name" value="CBSX3_CBS_dom"/>
</dbReference>
<name>A0A0S7BHZ5_9CHLR</name>
<gene>
    <name evidence="4" type="ORF">LARV_01655</name>
</gene>
<dbReference type="OrthoDB" id="9802114at2"/>
<dbReference type="InterPro" id="IPR051257">
    <property type="entry name" value="Diverse_CBS-Domain"/>
</dbReference>
<dbReference type="EMBL" id="DF967972">
    <property type="protein sequence ID" value="GAP13896.1"/>
    <property type="molecule type" value="Genomic_DNA"/>
</dbReference>
<evidence type="ECO:0000259" key="3">
    <source>
        <dbReference type="PROSITE" id="PS51371"/>
    </source>
</evidence>
<evidence type="ECO:0000256" key="1">
    <source>
        <dbReference type="ARBA" id="ARBA00023122"/>
    </source>
</evidence>
<dbReference type="Proteomes" id="UP000055060">
    <property type="component" value="Unassembled WGS sequence"/>
</dbReference>
<keyword evidence="1 2" id="KW-0129">CBS domain</keyword>
<feature type="domain" description="CBS" evidence="3">
    <location>
        <begin position="8"/>
        <end position="69"/>
    </location>
</feature>
<dbReference type="AlphaFoldDB" id="A0A0S7BHZ5"/>
<dbReference type="CDD" id="cd04623">
    <property type="entry name" value="CBS_pair_bac_euk"/>
    <property type="match status" value="1"/>
</dbReference>
<proteinExistence type="predicted"/>
<dbReference type="SUPFAM" id="SSF54631">
    <property type="entry name" value="CBS-domain pair"/>
    <property type="match status" value="1"/>
</dbReference>
<dbReference type="RefSeq" id="WP_075073198.1">
    <property type="nucleotide sequence ID" value="NZ_DF967972.1"/>
</dbReference>
<sequence length="145" mass="16090">MTTTVQSILREKGNQVWSVVPTASIRQALERMAEKKIGAVLVMDGSSLLGIFSERDYARRGVLMNRGPETPVGELMSFPVFCVSPLQTIEECMQLMTEKHIRHLPVTDGVNILGVISIGDVVKEVIADQRHEIQGLENYILGKRA</sequence>
<dbReference type="PANTHER" id="PTHR43080:SF2">
    <property type="entry name" value="CBS DOMAIN-CONTAINING PROTEIN"/>
    <property type="match status" value="1"/>
</dbReference>
<dbReference type="PANTHER" id="PTHR43080">
    <property type="entry name" value="CBS DOMAIN-CONTAINING PROTEIN CBSX3, MITOCHONDRIAL"/>
    <property type="match status" value="1"/>
</dbReference>
<organism evidence="4">
    <name type="scientific">Longilinea arvoryzae</name>
    <dbReference type="NCBI Taxonomy" id="360412"/>
    <lineage>
        <taxon>Bacteria</taxon>
        <taxon>Bacillati</taxon>
        <taxon>Chloroflexota</taxon>
        <taxon>Anaerolineae</taxon>
        <taxon>Anaerolineales</taxon>
        <taxon>Anaerolineaceae</taxon>
        <taxon>Longilinea</taxon>
    </lineage>
</organism>
<keyword evidence="5" id="KW-1185">Reference proteome</keyword>
<feature type="domain" description="CBS" evidence="3">
    <location>
        <begin position="76"/>
        <end position="133"/>
    </location>
</feature>
<dbReference type="STRING" id="360412.LARV_01655"/>
<evidence type="ECO:0000256" key="2">
    <source>
        <dbReference type="PROSITE-ProRule" id="PRU00703"/>
    </source>
</evidence>
<dbReference type="InterPro" id="IPR046342">
    <property type="entry name" value="CBS_dom_sf"/>
</dbReference>
<accession>A0A0S7BHZ5</accession>
<protein>
    <submittedName>
        <fullName evidence="4">Predicted signal-transduction protein containing cAMP-binding and CBS domains</fullName>
    </submittedName>
</protein>
<dbReference type="Gene3D" id="3.10.580.10">
    <property type="entry name" value="CBS-domain"/>
    <property type="match status" value="1"/>
</dbReference>